<evidence type="ECO:0000256" key="7">
    <source>
        <dbReference type="ARBA" id="ARBA00022723"/>
    </source>
</evidence>
<dbReference type="GO" id="GO:0036424">
    <property type="term" value="F:L-phosphoserine phosphatase activity"/>
    <property type="evidence" value="ECO:0007669"/>
    <property type="project" value="InterPro"/>
</dbReference>
<dbReference type="Gene3D" id="1.10.150.210">
    <property type="entry name" value="Phosphoserine phosphatase, domain 2"/>
    <property type="match status" value="1"/>
</dbReference>
<evidence type="ECO:0000256" key="12">
    <source>
        <dbReference type="PIRSR" id="PIRSR604469-1"/>
    </source>
</evidence>
<dbReference type="EMBL" id="RQTK01001212">
    <property type="protein sequence ID" value="RUS71435.1"/>
    <property type="molecule type" value="Genomic_DNA"/>
</dbReference>
<evidence type="ECO:0000256" key="2">
    <source>
        <dbReference type="ARBA" id="ARBA00005135"/>
    </source>
</evidence>
<evidence type="ECO:0000256" key="10">
    <source>
        <dbReference type="ARBA" id="ARBA00023299"/>
    </source>
</evidence>
<dbReference type="Pfam" id="PF00702">
    <property type="entry name" value="Hydrolase"/>
    <property type="match status" value="1"/>
</dbReference>
<dbReference type="GO" id="GO:0006564">
    <property type="term" value="P:L-serine biosynthetic process"/>
    <property type="evidence" value="ECO:0007669"/>
    <property type="project" value="UniProtKB-KW"/>
</dbReference>
<evidence type="ECO:0000256" key="11">
    <source>
        <dbReference type="ARBA" id="ARBA00031693"/>
    </source>
</evidence>
<evidence type="ECO:0000313" key="13">
    <source>
        <dbReference type="EMBL" id="RUS71435.1"/>
    </source>
</evidence>
<dbReference type="STRING" id="188477.A0A433SQD6"/>
<evidence type="ECO:0000256" key="5">
    <source>
        <dbReference type="ARBA" id="ARBA00015196"/>
    </source>
</evidence>
<gene>
    <name evidence="13" type="ORF">EGW08_020805</name>
</gene>
<evidence type="ECO:0000256" key="6">
    <source>
        <dbReference type="ARBA" id="ARBA00022605"/>
    </source>
</evidence>
<evidence type="ECO:0000256" key="1">
    <source>
        <dbReference type="ARBA" id="ARBA00001946"/>
    </source>
</evidence>
<dbReference type="InterPro" id="IPR023214">
    <property type="entry name" value="HAD_sf"/>
</dbReference>
<dbReference type="GO" id="GO:0000287">
    <property type="term" value="F:magnesium ion binding"/>
    <property type="evidence" value="ECO:0007669"/>
    <property type="project" value="TreeGrafter"/>
</dbReference>
<dbReference type="Proteomes" id="UP000271974">
    <property type="component" value="Unassembled WGS sequence"/>
</dbReference>
<feature type="active site" description="Proton donor" evidence="12">
    <location>
        <position position="23"/>
    </location>
</feature>
<keyword evidence="14" id="KW-1185">Reference proteome</keyword>
<evidence type="ECO:0000256" key="9">
    <source>
        <dbReference type="ARBA" id="ARBA00022842"/>
    </source>
</evidence>
<feature type="active site" description="Nucleophile" evidence="12">
    <location>
        <position position="21"/>
    </location>
</feature>
<comment type="cofactor">
    <cofactor evidence="1">
        <name>Mg(2+)</name>
        <dbReference type="ChEBI" id="CHEBI:18420"/>
    </cofactor>
</comment>
<evidence type="ECO:0000256" key="4">
    <source>
        <dbReference type="ARBA" id="ARBA00012640"/>
    </source>
</evidence>
<protein>
    <recommendedName>
        <fullName evidence="5">Phosphoserine phosphatase</fullName>
        <ecNumber evidence="4">3.1.3.3</ecNumber>
    </recommendedName>
    <alternativeName>
        <fullName evidence="11">O-phosphoserine phosphohydrolase</fullName>
    </alternativeName>
</protein>
<organism evidence="13 14">
    <name type="scientific">Elysia chlorotica</name>
    <name type="common">Eastern emerald elysia</name>
    <name type="synonym">Sea slug</name>
    <dbReference type="NCBI Taxonomy" id="188477"/>
    <lineage>
        <taxon>Eukaryota</taxon>
        <taxon>Metazoa</taxon>
        <taxon>Spiralia</taxon>
        <taxon>Lophotrochozoa</taxon>
        <taxon>Mollusca</taxon>
        <taxon>Gastropoda</taxon>
        <taxon>Heterobranchia</taxon>
        <taxon>Euthyneura</taxon>
        <taxon>Panpulmonata</taxon>
        <taxon>Sacoglossa</taxon>
        <taxon>Placobranchoidea</taxon>
        <taxon>Plakobranchidae</taxon>
        <taxon>Elysia</taxon>
    </lineage>
</organism>
<dbReference type="InterPro" id="IPR050582">
    <property type="entry name" value="HAD-like_SerB"/>
</dbReference>
<comment type="pathway">
    <text evidence="2">Amino-acid biosynthesis; L-serine biosynthesis; L-serine from 3-phospho-D-glycerate: step 3/3.</text>
</comment>
<dbReference type="FunFam" id="3.40.50.1000:FF:000077">
    <property type="entry name" value="Phosphoserine phosphatase, chloroplastic"/>
    <property type="match status" value="1"/>
</dbReference>
<dbReference type="EC" id="3.1.3.3" evidence="4"/>
<comment type="caution">
    <text evidence="13">The sequence shown here is derived from an EMBL/GenBank/DDBJ whole genome shotgun (WGS) entry which is preliminary data.</text>
</comment>
<dbReference type="FunFam" id="1.10.150.210:FF:000002">
    <property type="entry name" value="Phosphoserine phosphatase"/>
    <property type="match status" value="1"/>
</dbReference>
<evidence type="ECO:0000313" key="14">
    <source>
        <dbReference type="Proteomes" id="UP000271974"/>
    </source>
</evidence>
<keyword evidence="9" id="KW-0460">Magnesium</keyword>
<dbReference type="GO" id="GO:0005737">
    <property type="term" value="C:cytoplasm"/>
    <property type="evidence" value="ECO:0007669"/>
    <property type="project" value="TreeGrafter"/>
</dbReference>
<keyword evidence="10" id="KW-0718">Serine biosynthesis</keyword>
<dbReference type="SUPFAM" id="SSF56784">
    <property type="entry name" value="HAD-like"/>
    <property type="match status" value="1"/>
</dbReference>
<keyword evidence="6" id="KW-0028">Amino-acid biosynthesis</keyword>
<evidence type="ECO:0000256" key="8">
    <source>
        <dbReference type="ARBA" id="ARBA00022801"/>
    </source>
</evidence>
<reference evidence="13 14" key="1">
    <citation type="submission" date="2019-01" db="EMBL/GenBank/DDBJ databases">
        <title>A draft genome assembly of the solar-powered sea slug Elysia chlorotica.</title>
        <authorList>
            <person name="Cai H."/>
            <person name="Li Q."/>
            <person name="Fang X."/>
            <person name="Li J."/>
            <person name="Curtis N.E."/>
            <person name="Altenburger A."/>
            <person name="Shibata T."/>
            <person name="Feng M."/>
            <person name="Maeda T."/>
            <person name="Schwartz J.A."/>
            <person name="Shigenobu S."/>
            <person name="Lundholm N."/>
            <person name="Nishiyama T."/>
            <person name="Yang H."/>
            <person name="Hasebe M."/>
            <person name="Li S."/>
            <person name="Pierce S.K."/>
            <person name="Wang J."/>
        </authorList>
    </citation>
    <scope>NUCLEOTIDE SEQUENCE [LARGE SCALE GENOMIC DNA]</scope>
    <source>
        <strain evidence="13">EC2010</strain>
        <tissue evidence="13">Whole organism of an adult</tissue>
    </source>
</reference>
<dbReference type="InterPro" id="IPR004469">
    <property type="entry name" value="PSP"/>
</dbReference>
<dbReference type="NCBIfam" id="TIGR01488">
    <property type="entry name" value="HAD-SF-IB"/>
    <property type="match status" value="1"/>
</dbReference>
<sequence>MMASKEEVKLCWRQAEAVCFDVDSTVIVDEGIDELAAFCGVAEKVKELTKQAMSGSMTFREALTKRLNIIQPSQQKLTEFINKHPPKLSRGVKELIALLGKMDKKVFLVSGGFRSLIGPVAEILSIPSDHVFANRFLFNEDGSYAGFDKEEPTSESGGKPRALQLIKEKYGFSRMVMIGDGATDMEACPPANAFIGYGGNVVREKVKQAAFWYVMDFKDLIDELSNNPES</sequence>
<dbReference type="AlphaFoldDB" id="A0A433SQD6"/>
<dbReference type="InterPro" id="IPR036412">
    <property type="entry name" value="HAD-like_sf"/>
</dbReference>
<dbReference type="PANTHER" id="PTHR43344:SF2">
    <property type="entry name" value="PHOSPHOSERINE PHOSPHATASE"/>
    <property type="match status" value="1"/>
</dbReference>
<dbReference type="UniPathway" id="UPA00135">
    <property type="reaction ID" value="UER00198"/>
</dbReference>
<accession>A0A433SQD6</accession>
<comment type="similarity">
    <text evidence="3">Belongs to the HAD-like hydrolase superfamily. SerB family.</text>
</comment>
<proteinExistence type="inferred from homology"/>
<dbReference type="CDD" id="cd04309">
    <property type="entry name" value="HAD_PSP_eu"/>
    <property type="match status" value="1"/>
</dbReference>
<dbReference type="PANTHER" id="PTHR43344">
    <property type="entry name" value="PHOSPHOSERINE PHOSPHATASE"/>
    <property type="match status" value="1"/>
</dbReference>
<dbReference type="NCBIfam" id="TIGR00338">
    <property type="entry name" value="serB"/>
    <property type="match status" value="1"/>
</dbReference>
<name>A0A433SQD6_ELYCH</name>
<dbReference type="OrthoDB" id="27226at2759"/>
<dbReference type="Gene3D" id="3.40.50.1000">
    <property type="entry name" value="HAD superfamily/HAD-like"/>
    <property type="match status" value="1"/>
</dbReference>
<keyword evidence="7" id="KW-0479">Metal-binding</keyword>
<keyword evidence="8" id="KW-0378">Hydrolase</keyword>
<evidence type="ECO:0000256" key="3">
    <source>
        <dbReference type="ARBA" id="ARBA00009184"/>
    </source>
</evidence>